<dbReference type="Gene3D" id="3.30.70.3290">
    <property type="match status" value="1"/>
</dbReference>
<dbReference type="SUPFAM" id="SSF53901">
    <property type="entry name" value="Thiolase-like"/>
    <property type="match status" value="1"/>
</dbReference>
<feature type="region of interest" description="Disordered" evidence="4">
    <location>
        <begin position="1396"/>
        <end position="1415"/>
    </location>
</feature>
<dbReference type="Gene3D" id="3.40.50.1820">
    <property type="entry name" value="alpha/beta hydrolase"/>
    <property type="match status" value="1"/>
</dbReference>
<dbReference type="EMBL" id="JBHZOL010000117">
    <property type="protein sequence ID" value="MFE4108593.1"/>
    <property type="molecule type" value="Genomic_DNA"/>
</dbReference>
<dbReference type="Proteomes" id="UP001600165">
    <property type="component" value="Unassembled WGS sequence"/>
</dbReference>
<dbReference type="Pfam" id="PF08659">
    <property type="entry name" value="KR"/>
    <property type="match status" value="1"/>
</dbReference>
<dbReference type="InterPro" id="IPR036291">
    <property type="entry name" value="NAD(P)-bd_dom_sf"/>
</dbReference>
<dbReference type="PROSITE" id="PS00606">
    <property type="entry name" value="KS3_1"/>
    <property type="match status" value="1"/>
</dbReference>
<dbReference type="InterPro" id="IPR020841">
    <property type="entry name" value="PKS_Beta-ketoAc_synthase_dom"/>
</dbReference>
<evidence type="ECO:0000313" key="8">
    <source>
        <dbReference type="Proteomes" id="UP001600165"/>
    </source>
</evidence>
<dbReference type="Pfam" id="PF00109">
    <property type="entry name" value="ketoacyl-synt"/>
    <property type="match status" value="1"/>
</dbReference>
<keyword evidence="2" id="KW-0597">Phosphoprotein</keyword>
<dbReference type="InterPro" id="IPR014043">
    <property type="entry name" value="Acyl_transferase_dom"/>
</dbReference>
<dbReference type="PROSITE" id="PS50075">
    <property type="entry name" value="CARRIER"/>
    <property type="match status" value="1"/>
</dbReference>
<evidence type="ECO:0000259" key="6">
    <source>
        <dbReference type="PROSITE" id="PS52004"/>
    </source>
</evidence>
<dbReference type="SUPFAM" id="SSF51735">
    <property type="entry name" value="NAD(P)-binding Rossmann-fold domains"/>
    <property type="match status" value="2"/>
</dbReference>
<evidence type="ECO:0000256" key="4">
    <source>
        <dbReference type="SAM" id="MobiDB-lite"/>
    </source>
</evidence>
<dbReference type="SMART" id="SM00823">
    <property type="entry name" value="PKS_PP"/>
    <property type="match status" value="1"/>
</dbReference>
<keyword evidence="8" id="KW-1185">Reference proteome</keyword>
<dbReference type="InterPro" id="IPR016035">
    <property type="entry name" value="Acyl_Trfase/lysoPLipase"/>
</dbReference>
<dbReference type="InterPro" id="IPR001227">
    <property type="entry name" value="Ac_transferase_dom_sf"/>
</dbReference>
<dbReference type="SUPFAM" id="SSF55048">
    <property type="entry name" value="Probable ACP-binding domain of malonyl-CoA ACP transacylase"/>
    <property type="match status" value="1"/>
</dbReference>
<dbReference type="InterPro" id="IPR057326">
    <property type="entry name" value="KR_dom"/>
</dbReference>
<dbReference type="Pfam" id="PF21394">
    <property type="entry name" value="Beta-ketacyl_N"/>
    <property type="match status" value="1"/>
</dbReference>
<dbReference type="Gene3D" id="3.30.70.250">
    <property type="entry name" value="Malonyl-CoA ACP transacylase, ACP-binding"/>
    <property type="match status" value="1"/>
</dbReference>
<dbReference type="PROSITE" id="PS00012">
    <property type="entry name" value="PHOSPHOPANTETHEINE"/>
    <property type="match status" value="1"/>
</dbReference>
<dbReference type="SUPFAM" id="SSF52151">
    <property type="entry name" value="FabD/lysophospholipase-like"/>
    <property type="match status" value="1"/>
</dbReference>
<dbReference type="Gene3D" id="3.40.366.10">
    <property type="entry name" value="Malonyl-Coenzyme A Acyl Carrier Protein, domain 2"/>
    <property type="match status" value="1"/>
</dbReference>
<evidence type="ECO:0000256" key="3">
    <source>
        <dbReference type="ARBA" id="ARBA00022679"/>
    </source>
</evidence>
<dbReference type="SMART" id="SM00827">
    <property type="entry name" value="PKS_AT"/>
    <property type="match status" value="1"/>
</dbReference>
<dbReference type="Pfam" id="PF00550">
    <property type="entry name" value="PP-binding"/>
    <property type="match status" value="1"/>
</dbReference>
<evidence type="ECO:0000256" key="1">
    <source>
        <dbReference type="ARBA" id="ARBA00022450"/>
    </source>
</evidence>
<dbReference type="InterPro" id="IPR018201">
    <property type="entry name" value="Ketoacyl_synth_AS"/>
</dbReference>
<keyword evidence="1" id="KW-0596">Phosphopantetheine</keyword>
<accession>A0ABW6IK51</accession>
<dbReference type="Gene3D" id="3.40.50.720">
    <property type="entry name" value="NAD(P)-binding Rossmann-like Domain"/>
    <property type="match status" value="1"/>
</dbReference>
<dbReference type="SMART" id="SM00822">
    <property type="entry name" value="PKS_KR"/>
    <property type="match status" value="1"/>
</dbReference>
<dbReference type="InterPro" id="IPR020806">
    <property type="entry name" value="PKS_PP-bd"/>
</dbReference>
<keyword evidence="3" id="KW-0808">Transferase</keyword>
<dbReference type="Pfam" id="PF00698">
    <property type="entry name" value="Acyl_transf_1"/>
    <property type="match status" value="1"/>
</dbReference>
<evidence type="ECO:0000259" key="5">
    <source>
        <dbReference type="PROSITE" id="PS50075"/>
    </source>
</evidence>
<dbReference type="PANTHER" id="PTHR43775:SF51">
    <property type="entry name" value="INACTIVE PHENOLPHTHIOCEROL SYNTHESIS POLYKETIDE SYNTHASE TYPE I PKS1-RELATED"/>
    <property type="match status" value="1"/>
</dbReference>
<dbReference type="InterPro" id="IPR013968">
    <property type="entry name" value="PKS_KR"/>
</dbReference>
<dbReference type="InterPro" id="IPR050091">
    <property type="entry name" value="PKS_NRPS_Biosynth_Enz"/>
</dbReference>
<dbReference type="CDD" id="cd00833">
    <property type="entry name" value="PKS"/>
    <property type="match status" value="1"/>
</dbReference>
<dbReference type="PANTHER" id="PTHR43775">
    <property type="entry name" value="FATTY ACID SYNTHASE"/>
    <property type="match status" value="1"/>
</dbReference>
<dbReference type="InterPro" id="IPR016039">
    <property type="entry name" value="Thiolase-like"/>
</dbReference>
<feature type="domain" description="Carrier" evidence="5">
    <location>
        <begin position="1421"/>
        <end position="1497"/>
    </location>
</feature>
<evidence type="ECO:0000313" key="7">
    <source>
        <dbReference type="EMBL" id="MFE4108593.1"/>
    </source>
</evidence>
<gene>
    <name evidence="7" type="ORF">ACFVKH_20140</name>
</gene>
<dbReference type="InterPro" id="IPR014031">
    <property type="entry name" value="Ketoacyl_synth_C"/>
</dbReference>
<dbReference type="InterPro" id="IPR014030">
    <property type="entry name" value="Ketoacyl_synth_N"/>
</dbReference>
<feature type="domain" description="Ketosynthase family 3 (KS3)" evidence="6">
    <location>
        <begin position="12"/>
        <end position="439"/>
    </location>
</feature>
<dbReference type="InterPro" id="IPR029058">
    <property type="entry name" value="AB_hydrolase_fold"/>
</dbReference>
<dbReference type="Pfam" id="PF02801">
    <property type="entry name" value="Ketoacyl-synt_C"/>
    <property type="match status" value="1"/>
</dbReference>
<dbReference type="InterPro" id="IPR036736">
    <property type="entry name" value="ACP-like_sf"/>
</dbReference>
<dbReference type="PROSITE" id="PS52004">
    <property type="entry name" value="KS3_2"/>
    <property type="match status" value="1"/>
</dbReference>
<dbReference type="InterPro" id="IPR009081">
    <property type="entry name" value="PP-bd_ACP"/>
</dbReference>
<dbReference type="Pfam" id="PF22621">
    <property type="entry name" value="CurL-like_PKS_C"/>
    <property type="match status" value="1"/>
</dbReference>
<comment type="caution">
    <text evidence="7">The sequence shown here is derived from an EMBL/GenBank/DDBJ whole genome shotgun (WGS) entry which is preliminary data.</text>
</comment>
<dbReference type="RefSeq" id="WP_377968218.1">
    <property type="nucleotide sequence ID" value="NZ_JBHZOL010000117.1"/>
</dbReference>
<sequence>MKDSTAVNQLNGLEVAIIGMTGRFPGARNLTDFWHNLQQGKESITEFTTAELAAAGIDPTLLNQPNYVKARAILADPDLFDAAFFDFSPKEAAITDPQHRILLEAAWEVLEQAGYDPEQYGGLIGFYAGAGFNSYLLNLVANAAALQSVDRFQLMLGNDKDFVSTRVSYKLNLQGPSYTVQTACSTSLVAVHLACRSLLSGECDLALAGGITVSAQQTIGYLHHEGGIASPDGHCRAFDAAAAGTVSGNGVGLVALKRLEEAIADGDCIHAVIKGSAINNDGGLKVSYTAPRIDSQAAVIRAAQAIAEVEPDSISYIEAHGTGTALGDPIEIAALTQAFSAGGRPGNGFCAIGSVKTNVGHLDTAAGIAGLIKTVLALQHRQIPPSLHFQQPNPHIDFAQSPFYVNATLKDWLTQKQPRRAGVSSFGIGGTNAHVVLEEAPAPAPSMPARPWQLVLLSAKTAAALDQAAANLATHLRQHPQANLADVAYTLQVGRKAFSHRRLVVCRTVDEAIAALTATDSPQKATLASGHREVVFLLPGQGAQYPGMTQDLYRSEAAFRQQIDHCCQLLQPHLDRDLRTLLYPHPAAAQADLLSQTGYAQPAIFVVNYALAKLWQSWGIQPTALIGHSLGELVAACLAGVFCLEDALKLVCQRGQLMQQCPPGAMLSVPLPAADMQPWLSAEVTLAALNAPALTVLSGSTAAIAQVQAQLTAAGIESRQLHTSHGFHSPLMAEAVAPFTAAVAQVALQPPQIPLLSNVTGTWLTAAEATDPAYWGQQLRQPVQFGPAIAQLLQEPSQILLEVGPGRTLTTLAKQQVRTQLCLRTVRHPQEGVSDSEYLLQTLGRLWLAGVAIDWSGVYAHERRQRLPLPTYPFERQRYWIEPQLASPLPPTTAALARQPDMADWFYLPTWKQWPLTAHAGAIAPESTRWLLFVDSGGVGVQLARQLEQSGQRVMTVALGQQFEQRGDRHYCLNPHQLADYQALLQTLQAQRLLPQRIVHCWSLEADTAFETVQAHGFYSLIHLVQALAQLDAEPRHLSVIAQQIYDITGAEPLRAAQATLLGACQVIPQEYPQLTCRLIDIEKLPPPSQRQWLSTALQADLTQATSAAVIAYRNGRRWLQTFEPRPLQSTPEVSRLRRGGVYLIAGDLAAGLGFFLAQALVETWQAKVLLVGTSGLPAREQWQSWLDQQGDEDVITQPRGQWQALENAEAQVCLLETDLSDGSQLQQAIAQAEQQFGALQGVFYNPAIDATQATQAIAELDPTRCAAIFQARQQGLQVLEAALGDRPLDFCLVQSSLACVLGGVGLSAYAASYAYLDAVVSDRNRRGQTPWFSLNRQARQTQTWPTSAQPIEAALALSMTPAEVWAAIERVLTLPSAGQVVVSTGTLSSRLAQAAQPQTVQPSSSPSPVQPSSLAKDYVAPETEIQQAIAAIWQDLLGIEAVSLHDNFFELGGHSLLAIQVVSRLRQQFAVELPLKSILFDAPTVAGLAQVIHQQQSQSDEQAIAALLEEVKTLSPDQVQQYLEESPSGA</sequence>
<feature type="compositionally biased region" description="Low complexity" evidence="4">
    <location>
        <begin position="1396"/>
        <end position="1414"/>
    </location>
</feature>
<dbReference type="InterPro" id="IPR006162">
    <property type="entry name" value="Ppantetheine_attach_site"/>
</dbReference>
<dbReference type="Gene3D" id="3.40.47.10">
    <property type="match status" value="1"/>
</dbReference>
<protein>
    <submittedName>
        <fullName evidence="7">Beta-ketoacyl synthase N-terminal-like domain-containing protein</fullName>
    </submittedName>
</protein>
<dbReference type="InterPro" id="IPR049490">
    <property type="entry name" value="C883_1060-like_KR_N"/>
</dbReference>
<dbReference type="InterPro" id="IPR016036">
    <property type="entry name" value="Malonyl_transacylase_ACP-bd"/>
</dbReference>
<name>A0ABW6IK51_9CYAN</name>
<organism evidence="7 8">
    <name type="scientific">Almyronema epifaneia S1</name>
    <dbReference type="NCBI Taxonomy" id="2991925"/>
    <lineage>
        <taxon>Bacteria</taxon>
        <taxon>Bacillati</taxon>
        <taxon>Cyanobacteriota</taxon>
        <taxon>Cyanophyceae</taxon>
        <taxon>Nodosilineales</taxon>
        <taxon>Nodosilineaceae</taxon>
        <taxon>Almyronema</taxon>
        <taxon>Almyronema epifaneia</taxon>
    </lineage>
</organism>
<dbReference type="SUPFAM" id="SSF47336">
    <property type="entry name" value="ACP-like"/>
    <property type="match status" value="1"/>
</dbReference>
<dbReference type="SMART" id="SM00825">
    <property type="entry name" value="PKS_KS"/>
    <property type="match status" value="1"/>
</dbReference>
<evidence type="ECO:0000256" key="2">
    <source>
        <dbReference type="ARBA" id="ARBA00022553"/>
    </source>
</evidence>
<proteinExistence type="predicted"/>
<reference evidence="7 8" key="1">
    <citation type="submission" date="2024-10" db="EMBL/GenBank/DDBJ databases">
        <authorList>
            <person name="Ratan Roy A."/>
            <person name="Morales Sandoval P.H."/>
            <person name="De Los Santos Villalobos S."/>
            <person name="Chakraborty S."/>
            <person name="Mukherjee J."/>
        </authorList>
    </citation>
    <scope>NUCLEOTIDE SEQUENCE [LARGE SCALE GENOMIC DNA]</scope>
    <source>
        <strain evidence="7 8">S1</strain>
    </source>
</reference>